<dbReference type="InterPro" id="IPR013830">
    <property type="entry name" value="SGNH_hydro"/>
</dbReference>
<comment type="caution">
    <text evidence="2">The sequence shown here is derived from an EMBL/GenBank/DDBJ whole genome shotgun (WGS) entry which is preliminary data.</text>
</comment>
<dbReference type="SUPFAM" id="SSF52266">
    <property type="entry name" value="SGNH hydrolase"/>
    <property type="match status" value="1"/>
</dbReference>
<name>A0AAV9UFI8_9PEZI</name>
<dbReference type="PANTHER" id="PTHR14209:SF19">
    <property type="entry name" value="ISOAMYL ACETATE-HYDROLYZING ESTERASE 1 HOMOLOG"/>
    <property type="match status" value="1"/>
</dbReference>
<dbReference type="PANTHER" id="PTHR14209">
    <property type="entry name" value="ISOAMYL ACETATE-HYDROLYZING ESTERASE 1"/>
    <property type="match status" value="1"/>
</dbReference>
<sequence length="256" mass="28591">MEHSATEILAAGAQVRSKGWPAMILFGDSITEGIWHQDVYSFGAALSNAFSRRIQVLERGFSGYTSSNARYIMDDVIPPARGGLDMKLLVIFFGANDAAVPGSLQHIDIAEYKEHLKAIANHLYVKDHGAKVVIVTPPPVCEHKCLPSHDRRSAITKQYAEAAIEVADEVGVEVVKLWHVFMDYAGWKEGDPLLGDINVPKSDKLDELLSDGLHLTGKGYQLYFDTFMKVLEEKVPEIYNHERGYPHWHEAPKYGE</sequence>
<evidence type="ECO:0000313" key="2">
    <source>
        <dbReference type="EMBL" id="KAK6341288.1"/>
    </source>
</evidence>
<keyword evidence="3" id="KW-1185">Reference proteome</keyword>
<dbReference type="InterPro" id="IPR045136">
    <property type="entry name" value="Iah1-like"/>
</dbReference>
<feature type="domain" description="SGNH hydrolase-type esterase" evidence="1">
    <location>
        <begin position="25"/>
        <end position="222"/>
    </location>
</feature>
<dbReference type="Pfam" id="PF13472">
    <property type="entry name" value="Lipase_GDSL_2"/>
    <property type="match status" value="1"/>
</dbReference>
<gene>
    <name evidence="2" type="ORF">TWF696_008370</name>
</gene>
<evidence type="ECO:0000313" key="3">
    <source>
        <dbReference type="Proteomes" id="UP001375240"/>
    </source>
</evidence>
<dbReference type="Gene3D" id="3.40.50.1110">
    <property type="entry name" value="SGNH hydrolase"/>
    <property type="match status" value="1"/>
</dbReference>
<dbReference type="Proteomes" id="UP001375240">
    <property type="component" value="Unassembled WGS sequence"/>
</dbReference>
<dbReference type="CDD" id="cd01838">
    <property type="entry name" value="Isoamyl_acetate_hydrolase_like"/>
    <property type="match status" value="1"/>
</dbReference>
<dbReference type="InterPro" id="IPR036514">
    <property type="entry name" value="SGNH_hydro_sf"/>
</dbReference>
<organism evidence="2 3">
    <name type="scientific">Orbilia brochopaga</name>
    <dbReference type="NCBI Taxonomy" id="3140254"/>
    <lineage>
        <taxon>Eukaryota</taxon>
        <taxon>Fungi</taxon>
        <taxon>Dikarya</taxon>
        <taxon>Ascomycota</taxon>
        <taxon>Pezizomycotina</taxon>
        <taxon>Orbiliomycetes</taxon>
        <taxon>Orbiliales</taxon>
        <taxon>Orbiliaceae</taxon>
        <taxon>Orbilia</taxon>
    </lineage>
</organism>
<reference evidence="2 3" key="1">
    <citation type="submission" date="2019-10" db="EMBL/GenBank/DDBJ databases">
        <authorList>
            <person name="Palmer J.M."/>
        </authorList>
    </citation>
    <scope>NUCLEOTIDE SEQUENCE [LARGE SCALE GENOMIC DNA]</scope>
    <source>
        <strain evidence="2 3">TWF696</strain>
    </source>
</reference>
<protein>
    <recommendedName>
        <fullName evidence="1">SGNH hydrolase-type esterase domain-containing protein</fullName>
    </recommendedName>
</protein>
<evidence type="ECO:0000259" key="1">
    <source>
        <dbReference type="Pfam" id="PF13472"/>
    </source>
</evidence>
<dbReference type="AlphaFoldDB" id="A0AAV9UFI8"/>
<proteinExistence type="predicted"/>
<dbReference type="EMBL" id="JAVHNQ010000007">
    <property type="protein sequence ID" value="KAK6341288.1"/>
    <property type="molecule type" value="Genomic_DNA"/>
</dbReference>
<accession>A0AAV9UFI8</accession>